<dbReference type="Gene3D" id="3.40.50.970">
    <property type="match status" value="2"/>
</dbReference>
<dbReference type="AlphaFoldDB" id="A0A6J5ZQD7"/>
<dbReference type="CDD" id="cd00568">
    <property type="entry name" value="TPP_enzymes"/>
    <property type="match status" value="1"/>
</dbReference>
<dbReference type="InterPro" id="IPR000399">
    <property type="entry name" value="TPP-bd_CS"/>
</dbReference>
<keyword evidence="2 3" id="KW-0786">Thiamine pyrophosphate</keyword>
<dbReference type="CDD" id="cd07035">
    <property type="entry name" value="TPP_PYR_POX_like"/>
    <property type="match status" value="1"/>
</dbReference>
<evidence type="ECO:0000256" key="3">
    <source>
        <dbReference type="RuleBase" id="RU362132"/>
    </source>
</evidence>
<reference evidence="7" key="1">
    <citation type="submission" date="2020-05" db="EMBL/GenBank/DDBJ databases">
        <authorList>
            <person name="Chiriac C."/>
            <person name="Salcher M."/>
            <person name="Ghai R."/>
            <person name="Kavagutti S V."/>
        </authorList>
    </citation>
    <scope>NUCLEOTIDE SEQUENCE</scope>
</reference>
<dbReference type="GO" id="GO:0009099">
    <property type="term" value="P:L-valine biosynthetic process"/>
    <property type="evidence" value="ECO:0007669"/>
    <property type="project" value="TreeGrafter"/>
</dbReference>
<evidence type="ECO:0000256" key="2">
    <source>
        <dbReference type="ARBA" id="ARBA00023052"/>
    </source>
</evidence>
<dbReference type="InterPro" id="IPR029035">
    <property type="entry name" value="DHS-like_NAD/FAD-binding_dom"/>
</dbReference>
<comment type="similarity">
    <text evidence="1 3">Belongs to the TPP enzyme family.</text>
</comment>
<dbReference type="GO" id="GO:0003984">
    <property type="term" value="F:acetolactate synthase activity"/>
    <property type="evidence" value="ECO:0007669"/>
    <property type="project" value="TreeGrafter"/>
</dbReference>
<dbReference type="GO" id="GO:0050660">
    <property type="term" value="F:flavin adenine dinucleotide binding"/>
    <property type="evidence" value="ECO:0007669"/>
    <property type="project" value="TreeGrafter"/>
</dbReference>
<accession>A0A6J5ZQD7</accession>
<name>A0A6J5ZQD7_9ZZZZ</name>
<evidence type="ECO:0000259" key="6">
    <source>
        <dbReference type="Pfam" id="PF02776"/>
    </source>
</evidence>
<dbReference type="InterPro" id="IPR011766">
    <property type="entry name" value="TPP_enzyme_TPP-bd"/>
</dbReference>
<dbReference type="GO" id="GO:0000287">
    <property type="term" value="F:magnesium ion binding"/>
    <property type="evidence" value="ECO:0007669"/>
    <property type="project" value="InterPro"/>
</dbReference>
<dbReference type="GO" id="GO:0005948">
    <property type="term" value="C:acetolactate synthase complex"/>
    <property type="evidence" value="ECO:0007669"/>
    <property type="project" value="TreeGrafter"/>
</dbReference>
<organism evidence="7">
    <name type="scientific">freshwater metagenome</name>
    <dbReference type="NCBI Taxonomy" id="449393"/>
    <lineage>
        <taxon>unclassified sequences</taxon>
        <taxon>metagenomes</taxon>
        <taxon>ecological metagenomes</taxon>
    </lineage>
</organism>
<feature type="domain" description="Thiamine pyrophosphate enzyme N-terminal TPP-binding" evidence="6">
    <location>
        <begin position="8"/>
        <end position="128"/>
    </location>
</feature>
<evidence type="ECO:0000313" key="7">
    <source>
        <dbReference type="EMBL" id="CAB4343536.1"/>
    </source>
</evidence>
<feature type="domain" description="Thiamine pyrophosphate enzyme TPP-binding" evidence="5">
    <location>
        <begin position="403"/>
        <end position="545"/>
    </location>
</feature>
<dbReference type="Gene3D" id="3.40.50.1220">
    <property type="entry name" value="TPP-binding domain"/>
    <property type="match status" value="1"/>
</dbReference>
<dbReference type="GO" id="GO:0009097">
    <property type="term" value="P:isoleucine biosynthetic process"/>
    <property type="evidence" value="ECO:0007669"/>
    <property type="project" value="TreeGrafter"/>
</dbReference>
<dbReference type="SUPFAM" id="SSF52518">
    <property type="entry name" value="Thiamin diphosphate-binding fold (THDP-binding)"/>
    <property type="match status" value="2"/>
</dbReference>
<feature type="domain" description="Thiamine pyrophosphate enzyme central" evidence="4">
    <location>
        <begin position="202"/>
        <end position="336"/>
    </location>
</feature>
<evidence type="ECO:0000256" key="1">
    <source>
        <dbReference type="ARBA" id="ARBA00007812"/>
    </source>
</evidence>
<dbReference type="PANTHER" id="PTHR18968">
    <property type="entry name" value="THIAMINE PYROPHOSPHATE ENZYMES"/>
    <property type="match status" value="1"/>
</dbReference>
<evidence type="ECO:0000259" key="4">
    <source>
        <dbReference type="Pfam" id="PF00205"/>
    </source>
</evidence>
<dbReference type="PANTHER" id="PTHR18968:SF142">
    <property type="entry name" value="ACETOLACTATE SYNTHASE"/>
    <property type="match status" value="1"/>
</dbReference>
<dbReference type="Pfam" id="PF00205">
    <property type="entry name" value="TPP_enzyme_M"/>
    <property type="match status" value="1"/>
</dbReference>
<proteinExistence type="inferred from homology"/>
<dbReference type="InterPro" id="IPR029061">
    <property type="entry name" value="THDP-binding"/>
</dbReference>
<dbReference type="EMBL" id="CAESAO010000061">
    <property type="protein sequence ID" value="CAB4343536.1"/>
    <property type="molecule type" value="Genomic_DNA"/>
</dbReference>
<gene>
    <name evidence="7" type="ORF">UFOPK3522_00842</name>
</gene>
<evidence type="ECO:0000259" key="5">
    <source>
        <dbReference type="Pfam" id="PF02775"/>
    </source>
</evidence>
<dbReference type="InterPro" id="IPR012001">
    <property type="entry name" value="Thiamin_PyroP_enz_TPP-bd_dom"/>
</dbReference>
<dbReference type="Pfam" id="PF02776">
    <property type="entry name" value="TPP_enzyme_N"/>
    <property type="match status" value="1"/>
</dbReference>
<dbReference type="InterPro" id="IPR045229">
    <property type="entry name" value="TPP_enz"/>
</dbReference>
<dbReference type="SUPFAM" id="SSF52467">
    <property type="entry name" value="DHS-like NAD/FAD-binding domain"/>
    <property type="match status" value="1"/>
</dbReference>
<protein>
    <submittedName>
        <fullName evidence="7">Unannotated protein</fullName>
    </submittedName>
</protein>
<sequence>MTDRSPVKYADLVADWLVELGYTHCFFVAGGNIMHLLSSVRSRFVCVPVVHETAAGIATEYFNETADGAKAFALVTAGPGVTNILTAMAGAFLESREQLVIAGQVKSSDLAGPELRQRGIQEIDGVAMTSPVAVASLRVEQPLSREEFFGAVEVEGRQGPVFLEFCLDAQAAPVDPAEARFSAPLDDRSTTTDDSAIAAAAEQIAALMAGAERPVWLVGGGVGRSVASALRTRLEALGVPLLTTWNGADRISADNPYYFGRPNTWGQRSANMILQQADLVVALGTRLGLQQTGFNWQQFAPLAHTVQVDIDRTELEKGHPQIDVALELDANRLLELLCGREYASYESWVNYCREVRAALPLIEANTCGAGYVSPYEFYEQLCELSREDDVFTVCSSGGANSVGMQMIEPSGSQILIADKGLASMGYGLSGAIGAAFAAPQRRVLLVEGDGGFAQNSQELATVAVNNLNVKIAIFDNAGYASIKMTQLNYFGGEYLGCDISSGLGFPNWEALFAAYGIPCVTIDDAAFSDGALAAALDRPGPIGIIVRVDPEQTYFPKISSRVTESGSMESNPLHMMTPELPDEILAQVARYLPGS</sequence>
<dbReference type="GO" id="GO:0030976">
    <property type="term" value="F:thiamine pyrophosphate binding"/>
    <property type="evidence" value="ECO:0007669"/>
    <property type="project" value="InterPro"/>
</dbReference>
<dbReference type="PROSITE" id="PS00187">
    <property type="entry name" value="TPP_ENZYMES"/>
    <property type="match status" value="1"/>
</dbReference>
<dbReference type="Pfam" id="PF02775">
    <property type="entry name" value="TPP_enzyme_C"/>
    <property type="match status" value="1"/>
</dbReference>
<dbReference type="InterPro" id="IPR012000">
    <property type="entry name" value="Thiamin_PyroP_enz_cen_dom"/>
</dbReference>